<evidence type="ECO:0000313" key="5">
    <source>
        <dbReference type="RefSeq" id="XP_013084963.2"/>
    </source>
</evidence>
<reference evidence="5 6" key="1">
    <citation type="submission" date="2025-04" db="UniProtKB">
        <authorList>
            <consortium name="RefSeq"/>
        </authorList>
    </citation>
    <scope>IDENTIFICATION</scope>
</reference>
<dbReference type="InterPro" id="IPR017096">
    <property type="entry name" value="BTB-kelch_protein"/>
</dbReference>
<evidence type="ECO:0000256" key="2">
    <source>
        <dbReference type="ARBA" id="ARBA00022737"/>
    </source>
</evidence>
<evidence type="ECO:0000313" key="6">
    <source>
        <dbReference type="RefSeq" id="XP_013084964.2"/>
    </source>
</evidence>
<keyword evidence="4" id="KW-1185">Reference proteome</keyword>
<dbReference type="OMA" id="CYDPRDN"/>
<dbReference type="PROSITE" id="PS50097">
    <property type="entry name" value="BTB"/>
    <property type="match status" value="1"/>
</dbReference>
<sequence length="588" mass="66304">MSTKQELFLETSSPGYSRRLIENLASLWNDSCFCDVTLLIDRKRFPAHKNVLAAASPFFKAMFLSGMEEQKRDVIELHGMSSEIFSIMISFIYTGLVKVDVDTCQDLLALADMLGVEDVVEICSQFLIDNISPQNCVGIYAFADAHNIKDLKHQSELFLEKNFVEATKGEEFTQLELSSVLTILGSERLHIESESQVLEAALDWILFDLPIRRKYFLQVLNQVRLNLISHKQFHQIIDACKDPGIKVTLAKFVPNNDCTQILHLSSLYIPVDSVNMATWPRQNAKKYIYVIGGFAQNKHTFVSSISTLDTVERFDIYTQKWQTFQGMHHARSSHGLAVLDRKIVAAGGEDASLISDYVECFDPDENFWMPMPSMNHPRYGLGLVSLSGYLYAVGGYVGSQIGTSIEKYDPYDRVWIEMDKMPHPRFSMAVVEYEGLIYLAGGLSEHYTECDKVESYNPVTREWCTLAKLNYPRAYHGLVAADGYLYAVGGFNEYKGSLSSVEKYSIKENTWTNVTPMQISRAGAGVAMVDGRIYVFGGRSQDVELAGTNSFRASVTLDSAECYDPQIDSWKNLPKMTFERCETVAVVL</sequence>
<dbReference type="RefSeq" id="XP_013084963.2">
    <property type="nucleotide sequence ID" value="XM_013229509.2"/>
</dbReference>
<evidence type="ECO:0000313" key="4">
    <source>
        <dbReference type="Proteomes" id="UP001165740"/>
    </source>
</evidence>
<dbReference type="KEGG" id="bgt:106069770"/>
<dbReference type="Pfam" id="PF00651">
    <property type="entry name" value="BTB"/>
    <property type="match status" value="1"/>
</dbReference>
<dbReference type="SMART" id="SM00225">
    <property type="entry name" value="BTB"/>
    <property type="match status" value="1"/>
</dbReference>
<dbReference type="PIRSF" id="PIRSF037037">
    <property type="entry name" value="Kelch-like_protein_gigaxonin"/>
    <property type="match status" value="1"/>
</dbReference>
<dbReference type="InterPro" id="IPR011333">
    <property type="entry name" value="SKP1/BTB/POZ_sf"/>
</dbReference>
<dbReference type="SMART" id="SM00612">
    <property type="entry name" value="Kelch"/>
    <property type="match status" value="6"/>
</dbReference>
<dbReference type="Pfam" id="PF07707">
    <property type="entry name" value="BACK"/>
    <property type="match status" value="1"/>
</dbReference>
<evidence type="ECO:0000256" key="1">
    <source>
        <dbReference type="ARBA" id="ARBA00022441"/>
    </source>
</evidence>
<dbReference type="RefSeq" id="XP_013084964.2">
    <property type="nucleotide sequence ID" value="XM_013229510.2"/>
</dbReference>
<gene>
    <name evidence="5 6" type="primary">LOC106069770</name>
</gene>
<protein>
    <submittedName>
        <fullName evidence="5 6">Actin-binding protein IPP-like isoform X1</fullName>
    </submittedName>
</protein>
<dbReference type="Proteomes" id="UP001165740">
    <property type="component" value="Chromosome 5"/>
</dbReference>
<accession>A0A9U8EEZ3</accession>
<dbReference type="FunFam" id="1.25.40.420:FF:000001">
    <property type="entry name" value="Kelch-like family member 12"/>
    <property type="match status" value="1"/>
</dbReference>
<keyword evidence="2" id="KW-0677">Repeat</keyword>
<dbReference type="SUPFAM" id="SSF54695">
    <property type="entry name" value="POZ domain"/>
    <property type="match status" value="1"/>
</dbReference>
<dbReference type="Gene3D" id="1.25.40.420">
    <property type="match status" value="1"/>
</dbReference>
<dbReference type="SMART" id="SM00875">
    <property type="entry name" value="BACK"/>
    <property type="match status" value="1"/>
</dbReference>
<organism evidence="4 5">
    <name type="scientific">Biomphalaria glabrata</name>
    <name type="common">Bloodfluke planorb</name>
    <name type="synonym">Freshwater snail</name>
    <dbReference type="NCBI Taxonomy" id="6526"/>
    <lineage>
        <taxon>Eukaryota</taxon>
        <taxon>Metazoa</taxon>
        <taxon>Spiralia</taxon>
        <taxon>Lophotrochozoa</taxon>
        <taxon>Mollusca</taxon>
        <taxon>Gastropoda</taxon>
        <taxon>Heterobranchia</taxon>
        <taxon>Euthyneura</taxon>
        <taxon>Panpulmonata</taxon>
        <taxon>Hygrophila</taxon>
        <taxon>Lymnaeoidea</taxon>
        <taxon>Planorbidae</taxon>
        <taxon>Biomphalaria</taxon>
    </lineage>
</organism>
<dbReference type="Pfam" id="PF01344">
    <property type="entry name" value="Kelch_1"/>
    <property type="match status" value="6"/>
</dbReference>
<dbReference type="SUPFAM" id="SSF50965">
    <property type="entry name" value="Galactose oxidase, central domain"/>
    <property type="match status" value="1"/>
</dbReference>
<dbReference type="Gene3D" id="2.120.10.80">
    <property type="entry name" value="Kelch-type beta propeller"/>
    <property type="match status" value="2"/>
</dbReference>
<feature type="domain" description="BTB" evidence="3">
    <location>
        <begin position="34"/>
        <end position="101"/>
    </location>
</feature>
<dbReference type="InterPro" id="IPR000210">
    <property type="entry name" value="BTB/POZ_dom"/>
</dbReference>
<dbReference type="PANTHER" id="PTHR45632">
    <property type="entry name" value="LD33804P"/>
    <property type="match status" value="1"/>
</dbReference>
<name>A0A9U8EEZ3_BIOGL</name>
<evidence type="ECO:0000259" key="3">
    <source>
        <dbReference type="PROSITE" id="PS50097"/>
    </source>
</evidence>
<keyword evidence="1" id="KW-0880">Kelch repeat</keyword>
<dbReference type="InterPro" id="IPR011705">
    <property type="entry name" value="BACK"/>
</dbReference>
<dbReference type="PANTHER" id="PTHR45632:SF26">
    <property type="entry name" value="BTB DOMAIN-CONTAINING PROTEIN"/>
    <property type="match status" value="1"/>
</dbReference>
<dbReference type="Gene3D" id="3.30.710.10">
    <property type="entry name" value="Potassium Channel Kv1.1, Chain A"/>
    <property type="match status" value="1"/>
</dbReference>
<dbReference type="InterPro" id="IPR015915">
    <property type="entry name" value="Kelch-typ_b-propeller"/>
</dbReference>
<dbReference type="InterPro" id="IPR011043">
    <property type="entry name" value="Gal_Oxase/kelch_b-propeller"/>
</dbReference>
<dbReference type="AlphaFoldDB" id="A0A9U8EEZ3"/>
<dbReference type="OrthoDB" id="1022638at2759"/>
<dbReference type="GeneID" id="106069770"/>
<dbReference type="InterPro" id="IPR006652">
    <property type="entry name" value="Kelch_1"/>
</dbReference>
<proteinExistence type="predicted"/>